<protein>
    <submittedName>
        <fullName evidence="1">Uncharacterized protein</fullName>
    </submittedName>
</protein>
<proteinExistence type="predicted"/>
<name>A0A8S5T351_9CAUD</name>
<sequence>MRSIQHRRSIDIQKRERWLPSTVSHPISAHICCK</sequence>
<reference evidence="1" key="1">
    <citation type="journal article" date="2021" name="Proc. Natl. Acad. Sci. U.S.A.">
        <title>A Catalog of Tens of Thousands of Viruses from Human Metagenomes Reveals Hidden Associations with Chronic Diseases.</title>
        <authorList>
            <person name="Tisza M.J."/>
            <person name="Buck C.B."/>
        </authorList>
    </citation>
    <scope>NUCLEOTIDE SEQUENCE</scope>
    <source>
        <strain evidence="1">CtedO8</strain>
    </source>
</reference>
<accession>A0A8S5T351</accession>
<evidence type="ECO:0000313" key="1">
    <source>
        <dbReference type="EMBL" id="DAF57689.1"/>
    </source>
</evidence>
<dbReference type="EMBL" id="BK032737">
    <property type="protein sequence ID" value="DAF57689.1"/>
    <property type="molecule type" value="Genomic_DNA"/>
</dbReference>
<organism evidence="1">
    <name type="scientific">Siphoviridae sp. ctedO8</name>
    <dbReference type="NCBI Taxonomy" id="2827907"/>
    <lineage>
        <taxon>Viruses</taxon>
        <taxon>Duplodnaviria</taxon>
        <taxon>Heunggongvirae</taxon>
        <taxon>Uroviricota</taxon>
        <taxon>Caudoviricetes</taxon>
    </lineage>
</organism>